<organism evidence="8 9">
    <name type="scientific">Pelagicoccus albus</name>
    <dbReference type="NCBI Taxonomy" id="415222"/>
    <lineage>
        <taxon>Bacteria</taxon>
        <taxon>Pseudomonadati</taxon>
        <taxon>Verrucomicrobiota</taxon>
        <taxon>Opitutia</taxon>
        <taxon>Puniceicoccales</taxon>
        <taxon>Pelagicoccaceae</taxon>
        <taxon>Pelagicoccus</taxon>
    </lineage>
</organism>
<protein>
    <recommendedName>
        <fullName evidence="6">TVP38/TMEM64 family membrane protein</fullName>
    </recommendedName>
</protein>
<evidence type="ECO:0000256" key="6">
    <source>
        <dbReference type="RuleBase" id="RU366058"/>
    </source>
</evidence>
<evidence type="ECO:0000256" key="4">
    <source>
        <dbReference type="ARBA" id="ARBA00022989"/>
    </source>
</evidence>
<dbReference type="InterPro" id="IPR032816">
    <property type="entry name" value="VTT_dom"/>
</dbReference>
<evidence type="ECO:0000256" key="3">
    <source>
        <dbReference type="ARBA" id="ARBA00022692"/>
    </source>
</evidence>
<feature type="transmembrane region" description="Helical" evidence="6">
    <location>
        <begin position="51"/>
        <end position="73"/>
    </location>
</feature>
<feature type="transmembrane region" description="Helical" evidence="6">
    <location>
        <begin position="156"/>
        <end position="176"/>
    </location>
</feature>
<dbReference type="GO" id="GO:0005886">
    <property type="term" value="C:plasma membrane"/>
    <property type="evidence" value="ECO:0007669"/>
    <property type="project" value="UniProtKB-SubCell"/>
</dbReference>
<feature type="transmembrane region" description="Helical" evidence="6">
    <location>
        <begin position="127"/>
        <end position="144"/>
    </location>
</feature>
<dbReference type="PANTHER" id="PTHR12677">
    <property type="entry name" value="GOLGI APPARATUS MEMBRANE PROTEIN TVP38-RELATED"/>
    <property type="match status" value="1"/>
</dbReference>
<evidence type="ECO:0000313" key="8">
    <source>
        <dbReference type="EMBL" id="MBC2606562.1"/>
    </source>
</evidence>
<sequence length="223" mass="24645">MNLPRKKVSLILLALVGLLIVSLLVWRYREYISRESLMQVIEHFAAMGPWAYFGLMAVLPLFWFPLSPFLLFAPAFGLKIAILGSLCALTANMIVSWLVSGKWFRPVFVRLVARFGYSIPEFSERRMLGIALMLRLTPGVPFALQNYLLGLAQMPFGRYLLASLPIIWTVSASFIVLGESLMTGNLKLAVAGVGLAIAIAILLRFLRGRLQAKSIAEGSNNGA</sequence>
<keyword evidence="5 6" id="KW-0472">Membrane</keyword>
<accession>A0A7X1EA96</accession>
<dbReference type="PANTHER" id="PTHR12677:SF59">
    <property type="entry name" value="GOLGI APPARATUS MEMBRANE PROTEIN TVP38-RELATED"/>
    <property type="match status" value="1"/>
</dbReference>
<keyword evidence="3 6" id="KW-0812">Transmembrane</keyword>
<name>A0A7X1EA96_9BACT</name>
<comment type="subcellular location">
    <subcellularLocation>
        <location evidence="1 6">Cell membrane</location>
        <topology evidence="1 6">Multi-pass membrane protein</topology>
    </subcellularLocation>
</comment>
<evidence type="ECO:0000256" key="1">
    <source>
        <dbReference type="ARBA" id="ARBA00004651"/>
    </source>
</evidence>
<evidence type="ECO:0000256" key="2">
    <source>
        <dbReference type="ARBA" id="ARBA00022475"/>
    </source>
</evidence>
<keyword evidence="9" id="KW-1185">Reference proteome</keyword>
<dbReference type="InterPro" id="IPR015414">
    <property type="entry name" value="TMEM64"/>
</dbReference>
<keyword evidence="2 6" id="KW-1003">Cell membrane</keyword>
<keyword evidence="4 6" id="KW-1133">Transmembrane helix</keyword>
<comment type="caution">
    <text evidence="8">The sequence shown here is derived from an EMBL/GenBank/DDBJ whole genome shotgun (WGS) entry which is preliminary data.</text>
</comment>
<feature type="transmembrane region" description="Helical" evidence="6">
    <location>
        <begin position="80"/>
        <end position="99"/>
    </location>
</feature>
<feature type="domain" description="VTT" evidence="7">
    <location>
        <begin position="71"/>
        <end position="173"/>
    </location>
</feature>
<evidence type="ECO:0000313" key="9">
    <source>
        <dbReference type="Proteomes" id="UP000526501"/>
    </source>
</evidence>
<feature type="transmembrane region" description="Helical" evidence="6">
    <location>
        <begin position="188"/>
        <end position="206"/>
    </location>
</feature>
<dbReference type="Proteomes" id="UP000526501">
    <property type="component" value="Unassembled WGS sequence"/>
</dbReference>
<reference evidence="8 9" key="1">
    <citation type="submission" date="2020-07" db="EMBL/GenBank/DDBJ databases">
        <authorList>
            <person name="Feng X."/>
        </authorList>
    </citation>
    <scope>NUCLEOTIDE SEQUENCE [LARGE SCALE GENOMIC DNA]</scope>
    <source>
        <strain evidence="8 9">JCM23202</strain>
    </source>
</reference>
<dbReference type="RefSeq" id="WP_185660432.1">
    <property type="nucleotide sequence ID" value="NZ_CAWPOO010000012.1"/>
</dbReference>
<evidence type="ECO:0000259" key="7">
    <source>
        <dbReference type="Pfam" id="PF09335"/>
    </source>
</evidence>
<dbReference type="Pfam" id="PF09335">
    <property type="entry name" value="VTT_dom"/>
    <property type="match status" value="1"/>
</dbReference>
<evidence type="ECO:0000256" key="5">
    <source>
        <dbReference type="ARBA" id="ARBA00023136"/>
    </source>
</evidence>
<proteinExistence type="inferred from homology"/>
<dbReference type="AlphaFoldDB" id="A0A7X1EA96"/>
<dbReference type="EMBL" id="JACHVC010000012">
    <property type="protein sequence ID" value="MBC2606562.1"/>
    <property type="molecule type" value="Genomic_DNA"/>
</dbReference>
<comment type="similarity">
    <text evidence="6">Belongs to the TVP38/TMEM64 family.</text>
</comment>
<gene>
    <name evidence="8" type="ORF">H5P27_10960</name>
</gene>